<gene>
    <name evidence="3" type="ORF">SAMN05216551_11130</name>
</gene>
<dbReference type="InterPro" id="IPR000120">
    <property type="entry name" value="Amidase"/>
</dbReference>
<dbReference type="PANTHER" id="PTHR11895">
    <property type="entry name" value="TRANSAMIDASE"/>
    <property type="match status" value="1"/>
</dbReference>
<proteinExistence type="predicted"/>
<feature type="domain" description="Amidase" evidence="2">
    <location>
        <begin position="39"/>
        <end position="451"/>
    </location>
</feature>
<dbReference type="EMBL" id="FNLO01000011">
    <property type="protein sequence ID" value="SDV50252.1"/>
    <property type="molecule type" value="Genomic_DNA"/>
</dbReference>
<evidence type="ECO:0000313" key="3">
    <source>
        <dbReference type="EMBL" id="SDV50252.1"/>
    </source>
</evidence>
<evidence type="ECO:0000313" key="4">
    <source>
        <dbReference type="Proteomes" id="UP000243719"/>
    </source>
</evidence>
<evidence type="ECO:0000256" key="1">
    <source>
        <dbReference type="SAM" id="MobiDB-lite"/>
    </source>
</evidence>
<sequence length="485" mass="50803">MRWDVEARVALAADPLVEAGSLHGLAQAFDAGQSTAEQVTRAYLGRIAALDASIGAFEYVDAAGALDQARSIDARRRAGETLGPLAGMPVALKDNFFVAGMPIRAGSNVPIDDLLPVNEGPFVARLRALGCVILGKTRTVEFALGITGQSMPRGTPRNPADARTVRTTGGSSSGSAAALAAGLCALAFGTDTGGSVRVPAALCGLVGLKTGTGQWSIEGILPLAPHLDTVGLFARSARDASLAYATIEGSCMAAPRTRTLNGTVLGVPRDYFFRNLDSRVETATAIALDKLVAAGATLRDVEAADLAAGRDTYFPLVLPAQLIALLGRDRFATHRDRMDPVVAARGERGLAVSEADLEDAKARRAFDVNSIAARFDTVHAWVMPTATAVAPSIDDLRDPARNWALTMGLTQNSQPINYLDMCAVSVPLITDGRLPVGLQIAAPKGSEARLLAVAEAIETCIGRPAAIDMRPFQRPDSQSQQGTQQ</sequence>
<dbReference type="GO" id="GO:0016740">
    <property type="term" value="F:transferase activity"/>
    <property type="evidence" value="ECO:0007669"/>
    <property type="project" value="UniProtKB-KW"/>
</dbReference>
<keyword evidence="3" id="KW-0808">Transferase</keyword>
<dbReference type="Pfam" id="PF01425">
    <property type="entry name" value="Amidase"/>
    <property type="match status" value="1"/>
</dbReference>
<dbReference type="AlphaFoldDB" id="A0A1H2PT29"/>
<dbReference type="Gene3D" id="3.90.1300.10">
    <property type="entry name" value="Amidase signature (AS) domain"/>
    <property type="match status" value="1"/>
</dbReference>
<dbReference type="STRING" id="1770053.SAMN05216551_11130"/>
<dbReference type="RefSeq" id="WP_170845196.1">
    <property type="nucleotide sequence ID" value="NZ_FNLO01000011.1"/>
</dbReference>
<dbReference type="PROSITE" id="PS00571">
    <property type="entry name" value="AMIDASES"/>
    <property type="match status" value="1"/>
</dbReference>
<dbReference type="PANTHER" id="PTHR11895:SF176">
    <property type="entry name" value="AMIDASE AMID-RELATED"/>
    <property type="match status" value="1"/>
</dbReference>
<reference evidence="4" key="1">
    <citation type="submission" date="2016-09" db="EMBL/GenBank/DDBJ databases">
        <authorList>
            <person name="Varghese N."/>
            <person name="Submissions S."/>
        </authorList>
    </citation>
    <scope>NUCLEOTIDE SEQUENCE [LARGE SCALE GENOMIC DNA]</scope>
    <source>
        <strain evidence="4">JS23</strain>
    </source>
</reference>
<dbReference type="InterPro" id="IPR023631">
    <property type="entry name" value="Amidase_dom"/>
</dbReference>
<evidence type="ECO:0000259" key="2">
    <source>
        <dbReference type="Pfam" id="PF01425"/>
    </source>
</evidence>
<accession>A0A1H2PT29</accession>
<protein>
    <submittedName>
        <fullName evidence="3">Aspartyl-tRNA(Asn)/glutamyl-tRNA(Gln) amidotransferase subunit A</fullName>
    </submittedName>
</protein>
<name>A0A1H2PT29_9BURK</name>
<feature type="region of interest" description="Disordered" evidence="1">
    <location>
        <begin position="150"/>
        <end position="169"/>
    </location>
</feature>
<dbReference type="InterPro" id="IPR036928">
    <property type="entry name" value="AS_sf"/>
</dbReference>
<keyword evidence="4" id="KW-1185">Reference proteome</keyword>
<dbReference type="InterPro" id="IPR020556">
    <property type="entry name" value="Amidase_CS"/>
</dbReference>
<organism evidence="3 4">
    <name type="scientific">Chitinasiproducens palmae</name>
    <dbReference type="NCBI Taxonomy" id="1770053"/>
    <lineage>
        <taxon>Bacteria</taxon>
        <taxon>Pseudomonadati</taxon>
        <taxon>Pseudomonadota</taxon>
        <taxon>Betaproteobacteria</taxon>
        <taxon>Burkholderiales</taxon>
        <taxon>Burkholderiaceae</taxon>
        <taxon>Chitinasiproducens</taxon>
    </lineage>
</organism>
<dbReference type="Proteomes" id="UP000243719">
    <property type="component" value="Unassembled WGS sequence"/>
</dbReference>
<dbReference type="SUPFAM" id="SSF75304">
    <property type="entry name" value="Amidase signature (AS) enzymes"/>
    <property type="match status" value="1"/>
</dbReference>